<proteinExistence type="predicted"/>
<dbReference type="AlphaFoldDB" id="A0A6C0AD48"/>
<name>A0A6C0AD48_9ZZZZ</name>
<feature type="domain" description="Fungal lipase-type" evidence="1">
    <location>
        <begin position="50"/>
        <end position="181"/>
    </location>
</feature>
<dbReference type="Pfam" id="PF01764">
    <property type="entry name" value="Lipase_3"/>
    <property type="match status" value="1"/>
</dbReference>
<evidence type="ECO:0000313" key="2">
    <source>
        <dbReference type="EMBL" id="QHS77638.1"/>
    </source>
</evidence>
<dbReference type="Gene3D" id="3.40.50.1820">
    <property type="entry name" value="alpha/beta hydrolase"/>
    <property type="match status" value="1"/>
</dbReference>
<dbReference type="InterPro" id="IPR002921">
    <property type="entry name" value="Fungal_lipase-type"/>
</dbReference>
<dbReference type="InterPro" id="IPR051218">
    <property type="entry name" value="Sec_MonoDiacylglyc_Lipase"/>
</dbReference>
<dbReference type="PANTHER" id="PTHR45856">
    <property type="entry name" value="ALPHA/BETA-HYDROLASES SUPERFAMILY PROTEIN"/>
    <property type="match status" value="1"/>
</dbReference>
<dbReference type="PANTHER" id="PTHR45856:SF24">
    <property type="entry name" value="FUNGAL LIPASE-LIKE DOMAIN-CONTAINING PROTEIN"/>
    <property type="match status" value="1"/>
</dbReference>
<protein>
    <recommendedName>
        <fullName evidence="1">Fungal lipase-type domain-containing protein</fullName>
    </recommendedName>
</protein>
<dbReference type="GO" id="GO:0006629">
    <property type="term" value="P:lipid metabolic process"/>
    <property type="evidence" value="ECO:0007669"/>
    <property type="project" value="InterPro"/>
</dbReference>
<organism evidence="2">
    <name type="scientific">viral metagenome</name>
    <dbReference type="NCBI Taxonomy" id="1070528"/>
    <lineage>
        <taxon>unclassified sequences</taxon>
        <taxon>metagenomes</taxon>
        <taxon>organismal metagenomes</taxon>
    </lineage>
</organism>
<accession>A0A6C0AD48</accession>
<dbReference type="EMBL" id="MN740593">
    <property type="protein sequence ID" value="QHS77638.1"/>
    <property type="molecule type" value="Genomic_DNA"/>
</dbReference>
<dbReference type="SUPFAM" id="SSF53474">
    <property type="entry name" value="alpha/beta-Hydrolases"/>
    <property type="match status" value="1"/>
</dbReference>
<dbReference type="InterPro" id="IPR029058">
    <property type="entry name" value="AB_hydrolase_fold"/>
</dbReference>
<dbReference type="CDD" id="cd00519">
    <property type="entry name" value="Lipase_3"/>
    <property type="match status" value="1"/>
</dbReference>
<evidence type="ECO:0000259" key="1">
    <source>
        <dbReference type="Pfam" id="PF01764"/>
    </source>
</evidence>
<reference evidence="2" key="1">
    <citation type="journal article" date="2020" name="Nature">
        <title>Giant virus diversity and host interactions through global metagenomics.</title>
        <authorList>
            <person name="Schulz F."/>
            <person name="Roux S."/>
            <person name="Paez-Espino D."/>
            <person name="Jungbluth S."/>
            <person name="Walsh D.A."/>
            <person name="Denef V.J."/>
            <person name="McMahon K.D."/>
            <person name="Konstantinidis K.T."/>
            <person name="Eloe-Fadrosh E.A."/>
            <person name="Kyrpides N.C."/>
            <person name="Woyke T."/>
        </authorList>
    </citation>
    <scope>NUCLEOTIDE SEQUENCE</scope>
    <source>
        <strain evidence="2">GVMAG-S-1021933-23</strain>
    </source>
</reference>
<sequence length="218" mass="25435">MSEILIIHEMLKYATDIYSIFNKATYFFSDDETDLQVGIYVDDKNKKITISFRGTESVRDGITDLNVIKIVYDSKIKVHRGFYKQLFHSKIYNDFYSKLKLLIEDKKNYVIYVTGHSLGAALSSLFSYRLSNDYDIIVNNINFASPRVGNIYWKQSFNSKENIKALRVVVSSDPIPLTPSLNYRHVGKLLKLNNGNILYYINDHRIKMYDELIKKNIM</sequence>